<evidence type="ECO:0000259" key="5">
    <source>
        <dbReference type="SMART" id="SM00062"/>
    </source>
</evidence>
<dbReference type="STRING" id="142842.SAMN02745118_00827"/>
<dbReference type="AlphaFoldDB" id="A0A1T4KLB4"/>
<dbReference type="GO" id="GO:0016020">
    <property type="term" value="C:membrane"/>
    <property type="evidence" value="ECO:0007669"/>
    <property type="project" value="InterPro"/>
</dbReference>
<dbReference type="GO" id="GO:0015276">
    <property type="term" value="F:ligand-gated monoatomic ion channel activity"/>
    <property type="evidence" value="ECO:0007669"/>
    <property type="project" value="InterPro"/>
</dbReference>
<dbReference type="InterPro" id="IPR001320">
    <property type="entry name" value="Iontro_rcpt_C"/>
</dbReference>
<name>A0A1T4KLB4_9FIRM</name>
<dbReference type="SMART" id="SM00079">
    <property type="entry name" value="PBPe"/>
    <property type="match status" value="1"/>
</dbReference>
<dbReference type="SMART" id="SM00062">
    <property type="entry name" value="PBPb"/>
    <property type="match status" value="1"/>
</dbReference>
<dbReference type="RefSeq" id="WP_078809317.1">
    <property type="nucleotide sequence ID" value="NZ_FUWM01000006.1"/>
</dbReference>
<dbReference type="SUPFAM" id="SSF53850">
    <property type="entry name" value="Periplasmic binding protein-like II"/>
    <property type="match status" value="1"/>
</dbReference>
<evidence type="ECO:0000256" key="4">
    <source>
        <dbReference type="RuleBase" id="RU003744"/>
    </source>
</evidence>
<dbReference type="PANTHER" id="PTHR35936:SF17">
    <property type="entry name" value="ARGININE-BINDING EXTRACELLULAR PROTEIN ARTP"/>
    <property type="match status" value="1"/>
</dbReference>
<comment type="similarity">
    <text evidence="2 4">Belongs to the bacterial solute-binding protein 3 family.</text>
</comment>
<feature type="domain" description="Solute-binding protein family 3/N-terminal" evidence="5">
    <location>
        <begin position="50"/>
        <end position="268"/>
    </location>
</feature>
<proteinExistence type="inferred from homology"/>
<keyword evidence="8" id="KW-1185">Reference proteome</keyword>
<evidence type="ECO:0000256" key="1">
    <source>
        <dbReference type="ARBA" id="ARBA00004196"/>
    </source>
</evidence>
<dbReference type="EMBL" id="FUWM01000006">
    <property type="protein sequence ID" value="SJZ43232.1"/>
    <property type="molecule type" value="Genomic_DNA"/>
</dbReference>
<keyword evidence="3" id="KW-0732">Signal</keyword>
<dbReference type="CDD" id="cd13624">
    <property type="entry name" value="PBP2_Arg_Lys_His"/>
    <property type="match status" value="1"/>
</dbReference>
<accession>A0A1T4KLB4</accession>
<sequence>MSRGVKLFLVALLGLALVVGVVGCSGGEQEKANTKEETMTTFDKIKEKGKIVIGSDASYKPFEYHNAEGEIVGFDVDFLNAIGKELGIEVEFVDTAFDGIIPGLNANKYDIAVSAMTITEKREKAVDFTEPYFNAGQVIAVMEGTNDIKTTKDLKGKVVAVQLGTTGDLKATKDIEGIKEVKRYEKITQAFIELKNGRADAVVNDLPVTAAYIMENSDVKMVGKPFTEEQYGIATREEDNELEKALNDAIAKLKENGTYDEIHNKWFK</sequence>
<comment type="subcellular location">
    <subcellularLocation>
        <location evidence="1">Cell envelope</location>
    </subcellularLocation>
</comment>
<evidence type="ECO:0000313" key="7">
    <source>
        <dbReference type="EMBL" id="SJZ43232.1"/>
    </source>
</evidence>
<dbReference type="InterPro" id="IPR001638">
    <property type="entry name" value="Solute-binding_3/MltF_N"/>
</dbReference>
<dbReference type="PROSITE" id="PS01039">
    <property type="entry name" value="SBP_BACTERIAL_3"/>
    <property type="match status" value="1"/>
</dbReference>
<evidence type="ECO:0000256" key="2">
    <source>
        <dbReference type="ARBA" id="ARBA00010333"/>
    </source>
</evidence>
<gene>
    <name evidence="7" type="ORF">SAMN02745118_00827</name>
</gene>
<dbReference type="OrthoDB" id="9774451at2"/>
<feature type="domain" description="Ionotropic glutamate receptor C-terminal" evidence="6">
    <location>
        <begin position="50"/>
        <end position="268"/>
    </location>
</feature>
<protein>
    <submittedName>
        <fullName evidence="7">Amino acid ABC transporter substrate-binding protein, PAAT family</fullName>
    </submittedName>
</protein>
<dbReference type="Proteomes" id="UP000190625">
    <property type="component" value="Unassembled WGS sequence"/>
</dbReference>
<evidence type="ECO:0000259" key="6">
    <source>
        <dbReference type="SMART" id="SM00079"/>
    </source>
</evidence>
<dbReference type="Gene3D" id="3.40.190.10">
    <property type="entry name" value="Periplasmic binding protein-like II"/>
    <property type="match status" value="2"/>
</dbReference>
<dbReference type="PROSITE" id="PS51257">
    <property type="entry name" value="PROKAR_LIPOPROTEIN"/>
    <property type="match status" value="1"/>
</dbReference>
<dbReference type="PANTHER" id="PTHR35936">
    <property type="entry name" value="MEMBRANE-BOUND LYTIC MUREIN TRANSGLYCOSYLASE F"/>
    <property type="match status" value="1"/>
</dbReference>
<organism evidence="7 8">
    <name type="scientific">Selenihalanaerobacter shriftii</name>
    <dbReference type="NCBI Taxonomy" id="142842"/>
    <lineage>
        <taxon>Bacteria</taxon>
        <taxon>Bacillati</taxon>
        <taxon>Bacillota</taxon>
        <taxon>Clostridia</taxon>
        <taxon>Halanaerobiales</taxon>
        <taxon>Halobacteroidaceae</taxon>
        <taxon>Selenihalanaerobacter</taxon>
    </lineage>
</organism>
<dbReference type="InterPro" id="IPR018313">
    <property type="entry name" value="SBP_3_CS"/>
</dbReference>
<evidence type="ECO:0000256" key="3">
    <source>
        <dbReference type="ARBA" id="ARBA00022729"/>
    </source>
</evidence>
<dbReference type="GO" id="GO:0030313">
    <property type="term" value="C:cell envelope"/>
    <property type="evidence" value="ECO:0007669"/>
    <property type="project" value="UniProtKB-SubCell"/>
</dbReference>
<reference evidence="8" key="1">
    <citation type="submission" date="2017-02" db="EMBL/GenBank/DDBJ databases">
        <authorList>
            <person name="Varghese N."/>
            <person name="Submissions S."/>
        </authorList>
    </citation>
    <scope>NUCLEOTIDE SEQUENCE [LARGE SCALE GENOMIC DNA]</scope>
    <source>
        <strain evidence="8">ATCC BAA-73</strain>
    </source>
</reference>
<evidence type="ECO:0000313" key="8">
    <source>
        <dbReference type="Proteomes" id="UP000190625"/>
    </source>
</evidence>
<dbReference type="Pfam" id="PF00497">
    <property type="entry name" value="SBP_bac_3"/>
    <property type="match status" value="1"/>
</dbReference>